<organism evidence="1 2">
    <name type="scientific">Polysphondylium violaceum</name>
    <dbReference type="NCBI Taxonomy" id="133409"/>
    <lineage>
        <taxon>Eukaryota</taxon>
        <taxon>Amoebozoa</taxon>
        <taxon>Evosea</taxon>
        <taxon>Eumycetozoa</taxon>
        <taxon>Dictyostelia</taxon>
        <taxon>Dictyosteliales</taxon>
        <taxon>Dictyosteliaceae</taxon>
        <taxon>Polysphondylium</taxon>
    </lineage>
</organism>
<gene>
    <name evidence="1" type="ORF">CYY_005044</name>
</gene>
<comment type="caution">
    <text evidence="1">The sequence shown here is derived from an EMBL/GenBank/DDBJ whole genome shotgun (WGS) entry which is preliminary data.</text>
</comment>
<proteinExistence type="predicted"/>
<dbReference type="OrthoDB" id="16457at2759"/>
<dbReference type="Proteomes" id="UP000695562">
    <property type="component" value="Unassembled WGS sequence"/>
</dbReference>
<evidence type="ECO:0000313" key="2">
    <source>
        <dbReference type="Proteomes" id="UP000695562"/>
    </source>
</evidence>
<dbReference type="EMBL" id="AJWJ01000191">
    <property type="protein sequence ID" value="KAF2073659.1"/>
    <property type="molecule type" value="Genomic_DNA"/>
</dbReference>
<accession>A0A8J4PX76</accession>
<protein>
    <submittedName>
        <fullName evidence="1">Uncharacterized protein</fullName>
    </submittedName>
</protein>
<dbReference type="AlphaFoldDB" id="A0A8J4PX76"/>
<evidence type="ECO:0000313" key="1">
    <source>
        <dbReference type="EMBL" id="KAF2073659.1"/>
    </source>
</evidence>
<name>A0A8J4PX76_9MYCE</name>
<dbReference type="SUPFAM" id="SSF55961">
    <property type="entry name" value="Bet v1-like"/>
    <property type="match status" value="1"/>
</dbReference>
<reference evidence="1" key="1">
    <citation type="submission" date="2020-01" db="EMBL/GenBank/DDBJ databases">
        <title>Development of genomics and gene disruption for Polysphondylium violaceum indicates a role for the polyketide synthase stlB in stalk morphogenesis.</title>
        <authorList>
            <person name="Narita B."/>
            <person name="Kawabe Y."/>
            <person name="Kin K."/>
            <person name="Saito T."/>
            <person name="Gibbs R."/>
            <person name="Kuspa A."/>
            <person name="Muzny D."/>
            <person name="Queller D."/>
            <person name="Richards S."/>
            <person name="Strassman J."/>
            <person name="Sucgang R."/>
            <person name="Worley K."/>
            <person name="Schaap P."/>
        </authorList>
    </citation>
    <scope>NUCLEOTIDE SEQUENCE</scope>
    <source>
        <strain evidence="1">QSvi11</strain>
    </source>
</reference>
<sequence length="356" mass="41020">MELLPSLLSGIVGAGLSYALLKNQLPSAPKPRMPQDELNEWNAANDGFCWEKYCELVSPFDNIENFTIIFSTCIELKNIEKHYEALILFIKIKNTIKKLDKSKDSLGCKIQNYIDSDPNLCVIQREAVQLNDLMDAFFNNDGWTNDDVLTSDVQYSYRQEGRRLRSRKFIKVINKPMKNLVMRTAEIDQFSSWKWYQTGKTVDPCEGTNLCSIVSVLSRFVVLNRAAYCWKLNYFLPDGSCVVSYNGANNRQSDYNLPPLPKGFAYPDIFYHAWRFIPVSKNKTIVVSVMESDPKIWFMPTEGFVRTAKKFGCRELALLDQYSNHIRGTVYDEENIQEKSIYQTIDQTVTKISTQC</sequence>
<keyword evidence="2" id="KW-1185">Reference proteome</keyword>